<evidence type="ECO:0000313" key="5">
    <source>
        <dbReference type="Proteomes" id="UP001199816"/>
    </source>
</evidence>
<sequence>MDANNNFDVVIIGGSYAGLSAAMALGRSLKNVLILDSGTPCNAVTPHSHNFLTQDGSSPAEIATLARQQVARYDTVQFRTDPATKATISGHHFAVSTQSGQRFQSRKLIFATGIKDLLPAIKGFADCWGKSVIHCPYCHGYEYRNQKTGILANGSVALHLATLVCNLTDHLTVFTNGTPQFTAEEAQRLLQRNIAVVQTEIRELQHSGGQLQQVILSDGVAIPLKALYARVAFEQQTPLPAALGCSFAEQGHILVDGMQKTTVPGVFACGDAVSPMRSVANAVAGGNLAGAMANHELSQEDFIIPAS</sequence>
<dbReference type="PANTHER" id="PTHR48105">
    <property type="entry name" value="THIOREDOXIN REDUCTASE 1-RELATED-RELATED"/>
    <property type="match status" value="1"/>
</dbReference>
<evidence type="ECO:0000259" key="3">
    <source>
        <dbReference type="Pfam" id="PF07992"/>
    </source>
</evidence>
<name>A0ABS8PTU4_9BACT</name>
<dbReference type="Gene3D" id="3.50.50.60">
    <property type="entry name" value="FAD/NAD(P)-binding domain"/>
    <property type="match status" value="2"/>
</dbReference>
<evidence type="ECO:0000256" key="2">
    <source>
        <dbReference type="ARBA" id="ARBA00023002"/>
    </source>
</evidence>
<evidence type="ECO:0000313" key="4">
    <source>
        <dbReference type="EMBL" id="MCD2424500.1"/>
    </source>
</evidence>
<accession>A0ABS8PTU4</accession>
<keyword evidence="1" id="KW-0285">Flavoprotein</keyword>
<dbReference type="EMBL" id="JAJNEC010000005">
    <property type="protein sequence ID" value="MCD2424500.1"/>
    <property type="molecule type" value="Genomic_DNA"/>
</dbReference>
<dbReference type="InterPro" id="IPR050097">
    <property type="entry name" value="Ferredoxin-NADP_redctase_2"/>
</dbReference>
<organism evidence="4 5">
    <name type="scientific">Niabella pedocola</name>
    <dbReference type="NCBI Taxonomy" id="1752077"/>
    <lineage>
        <taxon>Bacteria</taxon>
        <taxon>Pseudomonadati</taxon>
        <taxon>Bacteroidota</taxon>
        <taxon>Chitinophagia</taxon>
        <taxon>Chitinophagales</taxon>
        <taxon>Chitinophagaceae</taxon>
        <taxon>Niabella</taxon>
    </lineage>
</organism>
<keyword evidence="5" id="KW-1185">Reference proteome</keyword>
<comment type="caution">
    <text evidence="4">The sequence shown here is derived from an EMBL/GenBank/DDBJ whole genome shotgun (WGS) entry which is preliminary data.</text>
</comment>
<evidence type="ECO:0000256" key="1">
    <source>
        <dbReference type="ARBA" id="ARBA00022630"/>
    </source>
</evidence>
<protein>
    <submittedName>
        <fullName evidence="4">NAD(P)/FAD-dependent oxidoreductase</fullName>
    </submittedName>
</protein>
<dbReference type="InterPro" id="IPR036188">
    <property type="entry name" value="FAD/NAD-bd_sf"/>
</dbReference>
<proteinExistence type="predicted"/>
<dbReference type="RefSeq" id="WP_231006622.1">
    <property type="nucleotide sequence ID" value="NZ_JAJNEC010000005.1"/>
</dbReference>
<gene>
    <name evidence="4" type="ORF">LQ567_17100</name>
</gene>
<keyword evidence="2" id="KW-0560">Oxidoreductase</keyword>
<feature type="domain" description="FAD/NAD(P)-binding" evidence="3">
    <location>
        <begin position="7"/>
        <end position="286"/>
    </location>
</feature>
<dbReference type="SUPFAM" id="SSF51905">
    <property type="entry name" value="FAD/NAD(P)-binding domain"/>
    <property type="match status" value="1"/>
</dbReference>
<dbReference type="InterPro" id="IPR023753">
    <property type="entry name" value="FAD/NAD-binding_dom"/>
</dbReference>
<dbReference type="Proteomes" id="UP001199816">
    <property type="component" value="Unassembled WGS sequence"/>
</dbReference>
<reference evidence="4 5" key="1">
    <citation type="submission" date="2021-11" db="EMBL/GenBank/DDBJ databases">
        <title>Genomic of Niabella pedocola.</title>
        <authorList>
            <person name="Wu T."/>
        </authorList>
    </citation>
    <scope>NUCLEOTIDE SEQUENCE [LARGE SCALE GENOMIC DNA]</scope>
    <source>
        <strain evidence="4 5">JCM 31011</strain>
    </source>
</reference>
<dbReference type="PRINTS" id="PR00368">
    <property type="entry name" value="FADPNR"/>
</dbReference>
<dbReference type="PRINTS" id="PR00469">
    <property type="entry name" value="PNDRDTASEII"/>
</dbReference>
<dbReference type="Pfam" id="PF07992">
    <property type="entry name" value="Pyr_redox_2"/>
    <property type="match status" value="1"/>
</dbReference>